<name>A0A891GZP3_9HYPO</name>
<reference evidence="1" key="1">
    <citation type="journal article" date="2021" name="Mitochondrial DNA Part B Resour">
        <title>Complete mitogenome of the entomopathogenic fungus Metarhizium album and phylogenetic analysis of Hypocreales.</title>
        <authorList>
            <person name="Sun H.H."/>
            <person name="Zhang Y.J."/>
            <person name="Zhang S."/>
        </authorList>
    </citation>
    <scope>NUCLEOTIDE SEQUENCE</scope>
    <source>
        <strain evidence="1">ARSEF1941</strain>
    </source>
</reference>
<accession>A0A891GZP3</accession>
<protein>
    <submittedName>
        <fullName evidence="1">Uncharacterized protein</fullName>
    </submittedName>
</protein>
<dbReference type="EMBL" id="MW448543">
    <property type="protein sequence ID" value="QRK27465.1"/>
    <property type="molecule type" value="Genomic_DNA"/>
</dbReference>
<keyword evidence="1" id="KW-0496">Mitochondrion</keyword>
<proteinExistence type="predicted"/>
<organism evidence="1">
    <name type="scientific">Metarhizium album</name>
    <dbReference type="NCBI Taxonomy" id="92629"/>
    <lineage>
        <taxon>Eukaryota</taxon>
        <taxon>Fungi</taxon>
        <taxon>Dikarya</taxon>
        <taxon>Ascomycota</taxon>
        <taxon>Pezizomycotina</taxon>
        <taxon>Sordariomycetes</taxon>
        <taxon>Hypocreomycetidae</taxon>
        <taxon>Hypocreales</taxon>
        <taxon>Clavicipitaceae</taxon>
        <taxon>Metarhizium</taxon>
    </lineage>
</organism>
<reference evidence="1" key="2">
    <citation type="submission" date="2021-01" db="EMBL/GenBank/DDBJ databases">
        <authorList>
            <person name="Sun H.-H."/>
            <person name="Zhang S."/>
            <person name="Zhang Y.-J."/>
        </authorList>
    </citation>
    <scope>NUCLEOTIDE SEQUENCE</scope>
    <source>
        <strain evidence="1">ARSEF1941</strain>
    </source>
</reference>
<dbReference type="GeneID" id="67267603"/>
<sequence length="117" mass="13173">MKNIFKQMQNLGLFASGIVSHHYGSKLLDYKENFEESKIQTEKDAKLDEIATNIKILKDNCSTISKDNSLKNPPELSSDNISSLQQQLKIAEDKSKSVLDSLNKCSSNCDLSNREFT</sequence>
<dbReference type="RefSeq" id="YP_010164139.1">
    <property type="nucleotide sequence ID" value="NC_057480.1"/>
</dbReference>
<gene>
    <name evidence="1" type="primary">orf117</name>
</gene>
<dbReference type="AlphaFoldDB" id="A0A891GZP3"/>
<geneLocation type="mitochondrion" evidence="1"/>
<evidence type="ECO:0000313" key="1">
    <source>
        <dbReference type="EMBL" id="QRK27465.1"/>
    </source>
</evidence>